<dbReference type="EMBL" id="CP037899">
    <property type="protein sequence ID" value="QDQ41603.1"/>
    <property type="molecule type" value="Genomic_DNA"/>
</dbReference>
<name>A0A0C1RJ23_9BACT</name>
<dbReference type="CDD" id="cd16833">
    <property type="entry name" value="YfiH"/>
    <property type="match status" value="1"/>
</dbReference>
<gene>
    <name evidence="10" type="ORF">A946_09230</name>
    <name evidence="11" type="ORF">kam1_350</name>
</gene>
<dbReference type="GO" id="GO:0005507">
    <property type="term" value="F:copper ion binding"/>
    <property type="evidence" value="ECO:0007669"/>
    <property type="project" value="TreeGrafter"/>
</dbReference>
<dbReference type="GO" id="GO:0016787">
    <property type="term" value="F:hydrolase activity"/>
    <property type="evidence" value="ECO:0007669"/>
    <property type="project" value="UniProtKB-KW"/>
</dbReference>
<evidence type="ECO:0000313" key="11">
    <source>
        <dbReference type="EMBL" id="QDQ41603.1"/>
    </source>
</evidence>
<dbReference type="PANTHER" id="PTHR30616:SF2">
    <property type="entry name" value="PURINE NUCLEOSIDE PHOSPHORYLASE LACC1"/>
    <property type="match status" value="1"/>
</dbReference>
<keyword evidence="3" id="KW-0808">Transferase</keyword>
<dbReference type="RefSeq" id="WP_039721936.1">
    <property type="nucleotide sequence ID" value="NZ_CP037899.1"/>
</dbReference>
<comment type="catalytic activity">
    <reaction evidence="9">
        <text>S-methyl-5'-thioadenosine + phosphate = 5-(methylsulfanyl)-alpha-D-ribose 1-phosphate + adenine</text>
        <dbReference type="Rhea" id="RHEA:11852"/>
        <dbReference type="ChEBI" id="CHEBI:16708"/>
        <dbReference type="ChEBI" id="CHEBI:17509"/>
        <dbReference type="ChEBI" id="CHEBI:43474"/>
        <dbReference type="ChEBI" id="CHEBI:58533"/>
        <dbReference type="EC" id="2.4.2.28"/>
    </reaction>
    <physiologicalReaction direction="left-to-right" evidence="9">
        <dbReference type="Rhea" id="RHEA:11853"/>
    </physiologicalReaction>
</comment>
<keyword evidence="4" id="KW-0479">Metal-binding</keyword>
<dbReference type="EMBL" id="JQNX01000007">
    <property type="protein sequence ID" value="KIE58082.1"/>
    <property type="molecule type" value="Genomic_DNA"/>
</dbReference>
<dbReference type="SUPFAM" id="SSF64438">
    <property type="entry name" value="CNF1/YfiH-like putative cysteine hydrolases"/>
    <property type="match status" value="1"/>
</dbReference>
<evidence type="ECO:0000256" key="1">
    <source>
        <dbReference type="ARBA" id="ARBA00000553"/>
    </source>
</evidence>
<reference evidence="10 12" key="1">
    <citation type="submission" date="2014-08" db="EMBL/GenBank/DDBJ databases">
        <title>Methylacidiphilum kamchatkense strain Kam1 draft genome sequence.</title>
        <authorList>
            <person name="Birkeland N.-K."/>
            <person name="Erikstad H.A."/>
        </authorList>
    </citation>
    <scope>NUCLEOTIDE SEQUENCE [LARGE SCALE GENOMIC DNA]</scope>
    <source>
        <strain evidence="10 12">Kam1</strain>
    </source>
</reference>
<protein>
    <recommendedName>
        <fullName evidence="14">Purine nucleoside phosphorylase</fullName>
    </recommendedName>
</protein>
<dbReference type="Gene3D" id="3.60.140.10">
    <property type="entry name" value="CNF1/YfiH-like putative cysteine hydrolases"/>
    <property type="match status" value="2"/>
</dbReference>
<keyword evidence="12" id="KW-1185">Reference proteome</keyword>
<comment type="catalytic activity">
    <reaction evidence="8">
        <text>adenosine + phosphate = alpha-D-ribose 1-phosphate + adenine</text>
        <dbReference type="Rhea" id="RHEA:27642"/>
        <dbReference type="ChEBI" id="CHEBI:16335"/>
        <dbReference type="ChEBI" id="CHEBI:16708"/>
        <dbReference type="ChEBI" id="CHEBI:43474"/>
        <dbReference type="ChEBI" id="CHEBI:57720"/>
        <dbReference type="EC" id="2.4.2.1"/>
    </reaction>
    <physiologicalReaction direction="left-to-right" evidence="8">
        <dbReference type="Rhea" id="RHEA:27643"/>
    </physiologicalReaction>
</comment>
<keyword evidence="6" id="KW-0862">Zinc</keyword>
<sequence length="213" mass="23821">MPILQWEFFPALTVLPLKHGFSLRYPRDPNQSAKEEYLLRPSLKALGLDESIPIVTAGQPHGDGIAVVKSRDQLFFPQADGLLTDQSNLLLCIRVADCAALYIYDPHSTAIGLVHAGKKGTHLEIVRKALRQMTNIFGSKPSDLIVQISPCIRFPHYEIDFLSDIIHQLQSEGVEQIFDAGSCTACNLDRYFSYRAEKGNTGRMWAVLLKQPL</sequence>
<evidence type="ECO:0000256" key="3">
    <source>
        <dbReference type="ARBA" id="ARBA00022679"/>
    </source>
</evidence>
<evidence type="ECO:0000256" key="9">
    <source>
        <dbReference type="ARBA" id="ARBA00049893"/>
    </source>
</evidence>
<dbReference type="OrthoDB" id="4279at2"/>
<comment type="catalytic activity">
    <reaction evidence="1">
        <text>inosine + phosphate = alpha-D-ribose 1-phosphate + hypoxanthine</text>
        <dbReference type="Rhea" id="RHEA:27646"/>
        <dbReference type="ChEBI" id="CHEBI:17368"/>
        <dbReference type="ChEBI" id="CHEBI:17596"/>
        <dbReference type="ChEBI" id="CHEBI:43474"/>
        <dbReference type="ChEBI" id="CHEBI:57720"/>
        <dbReference type="EC" id="2.4.2.1"/>
    </reaction>
    <physiologicalReaction direction="left-to-right" evidence="1">
        <dbReference type="Rhea" id="RHEA:27647"/>
    </physiologicalReaction>
</comment>
<dbReference type="InterPro" id="IPR011324">
    <property type="entry name" value="Cytotoxic_necrot_fac-like_cat"/>
</dbReference>
<evidence type="ECO:0000256" key="7">
    <source>
        <dbReference type="ARBA" id="ARBA00047989"/>
    </source>
</evidence>
<dbReference type="InterPro" id="IPR003730">
    <property type="entry name" value="Cu_polyphenol_OxRdtase"/>
</dbReference>
<reference evidence="11" key="2">
    <citation type="journal article" date="2019" name="BMC Genomics">
        <title>Complete genome sequence analysis of the thermoacidophilic verrucomicrobial methanotroph 'Candidatus Methylacidiphilum kamchatkense' strain Kam1 and comparison with its closest relatives.</title>
        <authorList>
            <person name="Kruse T."/>
            <person name="Ratnadevi C.M."/>
            <person name="Erikstad H.A."/>
            <person name="Birkeland N.K."/>
        </authorList>
    </citation>
    <scope>NUCLEOTIDE SEQUENCE</scope>
    <source>
        <strain evidence="11">Kam1</strain>
    </source>
</reference>
<evidence type="ECO:0000256" key="6">
    <source>
        <dbReference type="ARBA" id="ARBA00022833"/>
    </source>
</evidence>
<evidence type="ECO:0000256" key="4">
    <source>
        <dbReference type="ARBA" id="ARBA00022723"/>
    </source>
</evidence>
<evidence type="ECO:0000313" key="13">
    <source>
        <dbReference type="Proteomes" id="UP000315925"/>
    </source>
</evidence>
<dbReference type="InterPro" id="IPR038371">
    <property type="entry name" value="Cu_polyphenol_OxRdtase_sf"/>
</dbReference>
<dbReference type="AlphaFoldDB" id="A0A0C1RJ23"/>
<dbReference type="GO" id="GO:0017061">
    <property type="term" value="F:S-methyl-5-thioadenosine phosphorylase activity"/>
    <property type="evidence" value="ECO:0007669"/>
    <property type="project" value="UniProtKB-EC"/>
</dbReference>
<proteinExistence type="inferred from homology"/>
<evidence type="ECO:0000256" key="8">
    <source>
        <dbReference type="ARBA" id="ARBA00048968"/>
    </source>
</evidence>
<dbReference type="PANTHER" id="PTHR30616">
    <property type="entry name" value="UNCHARACTERIZED PROTEIN YFIH"/>
    <property type="match status" value="1"/>
</dbReference>
<dbReference type="Proteomes" id="UP000031594">
    <property type="component" value="Unassembled WGS sequence"/>
</dbReference>
<evidence type="ECO:0000313" key="12">
    <source>
        <dbReference type="Proteomes" id="UP000031594"/>
    </source>
</evidence>
<dbReference type="Pfam" id="PF02578">
    <property type="entry name" value="Cu-oxidase_4"/>
    <property type="match status" value="1"/>
</dbReference>
<comment type="similarity">
    <text evidence="2">Belongs to the purine nucleoside phosphorylase YfiH/LACC1 family.</text>
</comment>
<keyword evidence="5" id="KW-0378">Hydrolase</keyword>
<evidence type="ECO:0000313" key="10">
    <source>
        <dbReference type="EMBL" id="KIE58082.1"/>
    </source>
</evidence>
<dbReference type="KEGG" id="mkc:kam1_350"/>
<accession>A0A0C1RJ23</accession>
<evidence type="ECO:0000256" key="5">
    <source>
        <dbReference type="ARBA" id="ARBA00022801"/>
    </source>
</evidence>
<comment type="catalytic activity">
    <reaction evidence="7">
        <text>adenosine + H2O + H(+) = inosine + NH4(+)</text>
        <dbReference type="Rhea" id="RHEA:24408"/>
        <dbReference type="ChEBI" id="CHEBI:15377"/>
        <dbReference type="ChEBI" id="CHEBI:15378"/>
        <dbReference type="ChEBI" id="CHEBI:16335"/>
        <dbReference type="ChEBI" id="CHEBI:17596"/>
        <dbReference type="ChEBI" id="CHEBI:28938"/>
        <dbReference type="EC" id="3.5.4.4"/>
    </reaction>
    <physiologicalReaction direction="left-to-right" evidence="7">
        <dbReference type="Rhea" id="RHEA:24409"/>
    </physiologicalReaction>
</comment>
<dbReference type="Proteomes" id="UP000315925">
    <property type="component" value="Chromosome"/>
</dbReference>
<organism evidence="11 13">
    <name type="scientific">Methylacidiphilum kamchatkense Kam1</name>
    <dbReference type="NCBI Taxonomy" id="1202785"/>
    <lineage>
        <taxon>Bacteria</taxon>
        <taxon>Pseudomonadati</taxon>
        <taxon>Verrucomicrobiota</taxon>
        <taxon>Methylacidiphilae</taxon>
        <taxon>Methylacidiphilales</taxon>
        <taxon>Methylacidiphilaceae</taxon>
        <taxon>Methylacidiphilum (ex Ratnadevi et al. 2023)</taxon>
    </lineage>
</organism>
<evidence type="ECO:0000256" key="2">
    <source>
        <dbReference type="ARBA" id="ARBA00007353"/>
    </source>
</evidence>
<reference evidence="13" key="3">
    <citation type="submission" date="2019-03" db="EMBL/GenBank/DDBJ databases">
        <title>Complete genome of Methylacidiphilum kamchatkense Kam1.</title>
        <authorList>
            <person name="Kruse T."/>
            <person name="Murarilal Ratnadevi C."/>
            <person name="Erikstad H.-A."/>
            <person name="Birkeland N.-K."/>
        </authorList>
    </citation>
    <scope>NUCLEOTIDE SEQUENCE [LARGE SCALE GENOMIC DNA]</scope>
    <source>
        <strain evidence="13">kam1</strain>
    </source>
</reference>
<evidence type="ECO:0008006" key="14">
    <source>
        <dbReference type="Google" id="ProtNLM"/>
    </source>
</evidence>